<dbReference type="Pfam" id="PF01547">
    <property type="entry name" value="SBP_bac_1"/>
    <property type="match status" value="1"/>
</dbReference>
<dbReference type="SUPFAM" id="SSF53850">
    <property type="entry name" value="Periplasmic binding protein-like II"/>
    <property type="match status" value="1"/>
</dbReference>
<reference evidence="6" key="1">
    <citation type="journal article" date="2019" name="Int. J. Syst. Evol. Microbiol.">
        <title>The Global Catalogue of Microorganisms (GCM) 10K type strain sequencing project: providing services to taxonomists for standard genome sequencing and annotation.</title>
        <authorList>
            <consortium name="The Broad Institute Genomics Platform"/>
            <consortium name="The Broad Institute Genome Sequencing Center for Infectious Disease"/>
            <person name="Wu L."/>
            <person name="Ma J."/>
        </authorList>
    </citation>
    <scope>NUCLEOTIDE SEQUENCE [LARGE SCALE GENOMIC DNA]</scope>
    <source>
        <strain evidence="6">JCM 12393</strain>
    </source>
</reference>
<dbReference type="PROSITE" id="PS51257">
    <property type="entry name" value="PROKAR_LIPOPROTEIN"/>
    <property type="match status" value="1"/>
</dbReference>
<name>A0ABN1Y1F9_9ACTN</name>
<dbReference type="RefSeq" id="WP_344333623.1">
    <property type="nucleotide sequence ID" value="NZ_BAAAKJ010000135.1"/>
</dbReference>
<protein>
    <submittedName>
        <fullName evidence="5">N,N'-diacetylchitobiose ABC transporter substrate-binding protein DasA</fullName>
    </submittedName>
</protein>
<evidence type="ECO:0000313" key="5">
    <source>
        <dbReference type="EMBL" id="GAA1393527.1"/>
    </source>
</evidence>
<sequence length="429" mass="45584">MKRQLIAAVGVAAMVVGLAACGSDAKKEGDSGSSAAASSDKKDYNGKTLKVWLMSGSAPKGWTDSVKSEFETTFPGSKLEFQEQQWDGIGQKITAALSEGSVDVVEVGNTQTAGYAASGGLLDITKDKAYLGGADWAKNQNEAAILDGKQYAAPWWVSNRVVAYNKDLWKAAGLAEAPKTLDEFYADLEKLKATPGVEDAIYMPGQEWYVYFGLLAAEGGNLAKKEGDKWVGGLSSPEAQRAFETYKKLQSYSKAPKDKDEATPQQKDVFAKGNVGAMIGLGWELPKEEELSASKIGFFPLPGKTADKPSGVFLGGSNLAISQNSKNTDMAKDFLKVALNDKNEGLVAAAGNIPNKESLAGQVTGDFAKAAVPAAKQGAITPNTPNWASVEDKPNPIKEFLTAALQGGEYAATAKKYDDEIAKRLNQKQ</sequence>
<comment type="similarity">
    <text evidence="1">Belongs to the bacterial solute-binding protein 1 family.</text>
</comment>
<comment type="caution">
    <text evidence="5">The sequence shown here is derived from an EMBL/GenBank/DDBJ whole genome shotgun (WGS) entry which is preliminary data.</text>
</comment>
<dbReference type="EMBL" id="BAAAKJ010000135">
    <property type="protein sequence ID" value="GAA1393527.1"/>
    <property type="molecule type" value="Genomic_DNA"/>
</dbReference>
<evidence type="ECO:0000256" key="4">
    <source>
        <dbReference type="SAM" id="SignalP"/>
    </source>
</evidence>
<evidence type="ECO:0000256" key="3">
    <source>
        <dbReference type="ARBA" id="ARBA00022729"/>
    </source>
</evidence>
<organism evidence="5 6">
    <name type="scientific">Kitasatospora putterlickiae</name>
    <dbReference type="NCBI Taxonomy" id="221725"/>
    <lineage>
        <taxon>Bacteria</taxon>
        <taxon>Bacillati</taxon>
        <taxon>Actinomycetota</taxon>
        <taxon>Actinomycetes</taxon>
        <taxon>Kitasatosporales</taxon>
        <taxon>Streptomycetaceae</taxon>
        <taxon>Kitasatospora</taxon>
    </lineage>
</organism>
<accession>A0ABN1Y1F9</accession>
<feature type="signal peptide" evidence="4">
    <location>
        <begin position="1"/>
        <end position="19"/>
    </location>
</feature>
<evidence type="ECO:0000256" key="1">
    <source>
        <dbReference type="ARBA" id="ARBA00008520"/>
    </source>
</evidence>
<evidence type="ECO:0000313" key="6">
    <source>
        <dbReference type="Proteomes" id="UP001499863"/>
    </source>
</evidence>
<gene>
    <name evidence="5" type="primary">dasA</name>
    <name evidence="5" type="ORF">GCM10009639_26780</name>
</gene>
<proteinExistence type="inferred from homology"/>
<evidence type="ECO:0000256" key="2">
    <source>
        <dbReference type="ARBA" id="ARBA00022448"/>
    </source>
</evidence>
<dbReference type="Gene3D" id="3.40.190.10">
    <property type="entry name" value="Periplasmic binding protein-like II"/>
    <property type="match status" value="2"/>
</dbReference>
<keyword evidence="2" id="KW-0813">Transport</keyword>
<dbReference type="InterPro" id="IPR006059">
    <property type="entry name" value="SBP"/>
</dbReference>
<dbReference type="PANTHER" id="PTHR30061">
    <property type="entry name" value="MALTOSE-BINDING PERIPLASMIC PROTEIN"/>
    <property type="match status" value="1"/>
</dbReference>
<feature type="chain" id="PRO_5046222317" evidence="4">
    <location>
        <begin position="20"/>
        <end position="429"/>
    </location>
</feature>
<dbReference type="Proteomes" id="UP001499863">
    <property type="component" value="Unassembled WGS sequence"/>
</dbReference>
<dbReference type="PANTHER" id="PTHR30061:SF50">
    <property type="entry name" value="MALTOSE_MALTODEXTRIN-BINDING PERIPLASMIC PROTEIN"/>
    <property type="match status" value="1"/>
</dbReference>
<keyword evidence="3 4" id="KW-0732">Signal</keyword>
<keyword evidence="6" id="KW-1185">Reference proteome</keyword>